<dbReference type="RefSeq" id="WP_185005198.1">
    <property type="nucleotide sequence ID" value="NZ_BAAAUI010000001.1"/>
</dbReference>
<proteinExistence type="predicted"/>
<protein>
    <submittedName>
        <fullName evidence="3">Flp pilus assembly protein TadG</fullName>
    </submittedName>
</protein>
<organism evidence="3 4">
    <name type="scientific">Crossiella cryophila</name>
    <dbReference type="NCBI Taxonomy" id="43355"/>
    <lineage>
        <taxon>Bacteria</taxon>
        <taxon>Bacillati</taxon>
        <taxon>Actinomycetota</taxon>
        <taxon>Actinomycetes</taxon>
        <taxon>Pseudonocardiales</taxon>
        <taxon>Pseudonocardiaceae</taxon>
        <taxon>Crossiella</taxon>
    </lineage>
</organism>
<reference evidence="3 4" key="1">
    <citation type="submission" date="2020-08" db="EMBL/GenBank/DDBJ databases">
        <title>Sequencing the genomes of 1000 actinobacteria strains.</title>
        <authorList>
            <person name="Klenk H.-P."/>
        </authorList>
    </citation>
    <scope>NUCLEOTIDE SEQUENCE [LARGE SCALE GENOMIC DNA]</scope>
    <source>
        <strain evidence="3 4">DSM 44230</strain>
    </source>
</reference>
<keyword evidence="1" id="KW-1133">Transmembrane helix</keyword>
<dbReference type="Proteomes" id="UP000533598">
    <property type="component" value="Unassembled WGS sequence"/>
</dbReference>
<evidence type="ECO:0000256" key="1">
    <source>
        <dbReference type="SAM" id="Phobius"/>
    </source>
</evidence>
<dbReference type="InterPro" id="IPR012495">
    <property type="entry name" value="TadE-like_dom"/>
</dbReference>
<comment type="caution">
    <text evidence="3">The sequence shown here is derived from an EMBL/GenBank/DDBJ whole genome shotgun (WGS) entry which is preliminary data.</text>
</comment>
<keyword evidence="1" id="KW-0472">Membrane</keyword>
<dbReference type="EMBL" id="JACHMH010000001">
    <property type="protein sequence ID" value="MBB4679447.1"/>
    <property type="molecule type" value="Genomic_DNA"/>
</dbReference>
<evidence type="ECO:0000313" key="3">
    <source>
        <dbReference type="EMBL" id="MBB4679447.1"/>
    </source>
</evidence>
<accession>A0A7W7FVM4</accession>
<keyword evidence="4" id="KW-1185">Reference proteome</keyword>
<feature type="transmembrane region" description="Helical" evidence="1">
    <location>
        <begin position="20"/>
        <end position="38"/>
    </location>
</feature>
<dbReference type="AlphaFoldDB" id="A0A7W7FVM4"/>
<dbReference type="Pfam" id="PF07811">
    <property type="entry name" value="TadE"/>
    <property type="match status" value="1"/>
</dbReference>
<sequence length="148" mass="15434">MTRRPRHRGWDAAGSVSVEFAAAAGPVLLLTIAAMIAAGRIMLADNVITDAATAAARTASLARTAAHARQTATATAYRVLTEQRLHCRSITVTLDTSGFTVPLGQPATVSATVTCVAELSDLALPGLPGTRTLQETFTSPLDSFRGRT</sequence>
<name>A0A7W7FVM4_9PSEU</name>
<gene>
    <name evidence="3" type="ORF">HNR67_005565</name>
</gene>
<keyword evidence="1" id="KW-0812">Transmembrane</keyword>
<evidence type="ECO:0000259" key="2">
    <source>
        <dbReference type="Pfam" id="PF07811"/>
    </source>
</evidence>
<evidence type="ECO:0000313" key="4">
    <source>
        <dbReference type="Proteomes" id="UP000533598"/>
    </source>
</evidence>
<feature type="domain" description="TadE-like" evidence="2">
    <location>
        <begin position="14"/>
        <end position="57"/>
    </location>
</feature>